<evidence type="ECO:0000259" key="2">
    <source>
        <dbReference type="Pfam" id="PF07732"/>
    </source>
</evidence>
<dbReference type="InterPro" id="IPR008972">
    <property type="entry name" value="Cupredoxin"/>
</dbReference>
<dbReference type="PROSITE" id="PS51318">
    <property type="entry name" value="TAT"/>
    <property type="match status" value="1"/>
</dbReference>
<name>A0A377LR38_ENTCL</name>
<reference evidence="3 4" key="1">
    <citation type="submission" date="2018-06" db="EMBL/GenBank/DDBJ databases">
        <authorList>
            <consortium name="Pathogen Informatics"/>
            <person name="Doyle S."/>
        </authorList>
    </citation>
    <scope>NUCLEOTIDE SEQUENCE [LARGE SCALE GENOMIC DNA]</scope>
    <source>
        <strain evidence="3 4">NCTC10005</strain>
    </source>
</reference>
<dbReference type="GO" id="GO:0005507">
    <property type="term" value="F:copper ion binding"/>
    <property type="evidence" value="ECO:0007669"/>
    <property type="project" value="InterPro"/>
</dbReference>
<feature type="domain" description="Plastocyanin-like" evidence="2">
    <location>
        <begin position="73"/>
        <end position="133"/>
    </location>
</feature>
<dbReference type="AlphaFoldDB" id="A0A377LR38"/>
<protein>
    <submittedName>
        <fullName evidence="3">Copper-resistance protein, CopA family</fullName>
    </submittedName>
</protein>
<gene>
    <name evidence="3" type="primary">copA_2</name>
    <name evidence="3" type="ORF">NCTC10005_01236</name>
</gene>
<dbReference type="Proteomes" id="UP000255106">
    <property type="component" value="Unassembled WGS sequence"/>
</dbReference>
<dbReference type="Pfam" id="PF07732">
    <property type="entry name" value="Cu-oxidase_3"/>
    <property type="match status" value="1"/>
</dbReference>
<dbReference type="InterPro" id="IPR019546">
    <property type="entry name" value="TAT_signal_bac_arc"/>
</dbReference>
<dbReference type="SUPFAM" id="SSF49503">
    <property type="entry name" value="Cupredoxins"/>
    <property type="match status" value="1"/>
</dbReference>
<organism evidence="3 4">
    <name type="scientific">Enterobacter cloacae</name>
    <dbReference type="NCBI Taxonomy" id="550"/>
    <lineage>
        <taxon>Bacteria</taxon>
        <taxon>Pseudomonadati</taxon>
        <taxon>Pseudomonadota</taxon>
        <taxon>Gammaproteobacteria</taxon>
        <taxon>Enterobacterales</taxon>
        <taxon>Enterobacteriaceae</taxon>
        <taxon>Enterobacter</taxon>
        <taxon>Enterobacter cloacae complex</taxon>
    </lineage>
</organism>
<evidence type="ECO:0000256" key="1">
    <source>
        <dbReference type="ARBA" id="ARBA00022729"/>
    </source>
</evidence>
<dbReference type="EMBL" id="UGJB01000004">
    <property type="protein sequence ID" value="STQ08552.1"/>
    <property type="molecule type" value="Genomic_DNA"/>
</dbReference>
<dbReference type="InterPro" id="IPR011707">
    <property type="entry name" value="Cu-oxidase-like_N"/>
</dbReference>
<accession>A0A377LR38</accession>
<evidence type="ECO:0000313" key="4">
    <source>
        <dbReference type="Proteomes" id="UP000255106"/>
    </source>
</evidence>
<proteinExistence type="predicted"/>
<sequence length="134" mass="14570">MLLKTSRRTFLKGLTLSGVAGSLGVWSFNARSSLSLPVAASLQGTQFDLTIGETAVNITGSERPGQKQSMEACRGPVLRWKEGDTITLKVKNRLNEQTSIHWHGIILPANMDGVPGLSFMGIEPDDTYVYTFKG</sequence>
<dbReference type="NCBIfam" id="TIGR01409">
    <property type="entry name" value="TAT_signal_seq"/>
    <property type="match status" value="1"/>
</dbReference>
<dbReference type="InterPro" id="IPR006311">
    <property type="entry name" value="TAT_signal"/>
</dbReference>
<evidence type="ECO:0000313" key="3">
    <source>
        <dbReference type="EMBL" id="STQ08552.1"/>
    </source>
</evidence>
<keyword evidence="1" id="KW-0732">Signal</keyword>
<dbReference type="Gene3D" id="2.60.40.420">
    <property type="entry name" value="Cupredoxins - blue copper proteins"/>
    <property type="match status" value="1"/>
</dbReference>